<dbReference type="Proteomes" id="UP001190700">
    <property type="component" value="Unassembled WGS sequence"/>
</dbReference>
<feature type="region of interest" description="Disordered" evidence="1">
    <location>
        <begin position="34"/>
        <end position="57"/>
    </location>
</feature>
<keyword evidence="3" id="KW-1185">Reference proteome</keyword>
<evidence type="ECO:0000256" key="1">
    <source>
        <dbReference type="SAM" id="MobiDB-lite"/>
    </source>
</evidence>
<gene>
    <name evidence="2" type="ORF">CYMTET_33729</name>
</gene>
<comment type="caution">
    <text evidence="2">The sequence shown here is derived from an EMBL/GenBank/DDBJ whole genome shotgun (WGS) entry which is preliminary data.</text>
</comment>
<evidence type="ECO:0000313" key="2">
    <source>
        <dbReference type="EMBL" id="KAK3257171.1"/>
    </source>
</evidence>
<name>A0AAE0FCF4_9CHLO</name>
<sequence>MDLNLDHGEEAQWEEVERLALIVMAWEDAMEDLDDATQTGRDGHRGGTPGLGDRNMDNPGGLPPIFCGCMVPKASVQVRAAHNAL</sequence>
<proteinExistence type="predicted"/>
<dbReference type="EMBL" id="LGRX02020904">
    <property type="protein sequence ID" value="KAK3257171.1"/>
    <property type="molecule type" value="Genomic_DNA"/>
</dbReference>
<reference evidence="2 3" key="1">
    <citation type="journal article" date="2015" name="Genome Biol. Evol.">
        <title>Comparative Genomics of a Bacterivorous Green Alga Reveals Evolutionary Causalities and Consequences of Phago-Mixotrophic Mode of Nutrition.</title>
        <authorList>
            <person name="Burns J.A."/>
            <person name="Paasch A."/>
            <person name="Narechania A."/>
            <person name="Kim E."/>
        </authorList>
    </citation>
    <scope>NUCLEOTIDE SEQUENCE [LARGE SCALE GENOMIC DNA]</scope>
    <source>
        <strain evidence="2 3">PLY_AMNH</strain>
    </source>
</reference>
<evidence type="ECO:0000313" key="3">
    <source>
        <dbReference type="Proteomes" id="UP001190700"/>
    </source>
</evidence>
<protein>
    <submittedName>
        <fullName evidence="2">Uncharacterized protein</fullName>
    </submittedName>
</protein>
<dbReference type="AlphaFoldDB" id="A0AAE0FCF4"/>
<organism evidence="2 3">
    <name type="scientific">Cymbomonas tetramitiformis</name>
    <dbReference type="NCBI Taxonomy" id="36881"/>
    <lineage>
        <taxon>Eukaryota</taxon>
        <taxon>Viridiplantae</taxon>
        <taxon>Chlorophyta</taxon>
        <taxon>Pyramimonadophyceae</taxon>
        <taxon>Pyramimonadales</taxon>
        <taxon>Pyramimonadaceae</taxon>
        <taxon>Cymbomonas</taxon>
    </lineage>
</organism>
<accession>A0AAE0FCF4</accession>